<dbReference type="Pfam" id="PF04230">
    <property type="entry name" value="PS_pyruv_trans"/>
    <property type="match status" value="1"/>
</dbReference>
<keyword evidence="2" id="KW-0614">Plasmid</keyword>
<accession>A0AA50H8E8</accession>
<keyword evidence="2" id="KW-0808">Transferase</keyword>
<dbReference type="AlphaFoldDB" id="A0AA50H8E8"/>
<reference evidence="2 3" key="1">
    <citation type="submission" date="2023-08" db="EMBL/GenBank/DDBJ databases">
        <title>Pathogen: clinical or host-associated sample.</title>
        <authorList>
            <person name="Hergert J."/>
            <person name="Casey R."/>
            <person name="Wagner J."/>
            <person name="Young E.L."/>
            <person name="Oakeson K.F."/>
        </authorList>
    </citation>
    <scope>NUCLEOTIDE SEQUENCE [LARGE SCALE GENOMIC DNA]</scope>
    <source>
        <strain evidence="2 3">1760953</strain>
        <plasmid evidence="2 3">unnamed1</plasmid>
    </source>
</reference>
<gene>
    <name evidence="2" type="ORF">Q9313_20095</name>
</gene>
<name>A0AA50H8E8_9HYPH</name>
<proteinExistence type="predicted"/>
<evidence type="ECO:0000259" key="1">
    <source>
        <dbReference type="Pfam" id="PF04230"/>
    </source>
</evidence>
<dbReference type="InterPro" id="IPR007345">
    <property type="entry name" value="Polysacch_pyruvyl_Trfase"/>
</dbReference>
<evidence type="ECO:0000313" key="3">
    <source>
        <dbReference type="Proteomes" id="UP001234585"/>
    </source>
</evidence>
<evidence type="ECO:0000313" key="2">
    <source>
        <dbReference type="EMBL" id="WLS00369.1"/>
    </source>
</evidence>
<dbReference type="PANTHER" id="PTHR36836:SF1">
    <property type="entry name" value="COLANIC ACID BIOSYNTHESIS PROTEIN WCAK"/>
    <property type="match status" value="1"/>
</dbReference>
<sequence length="412" mass="45764">MKIALLGQFGSGNSGNDGSLEAMLGFLRGALPDANLLCVCSNPAAIRERFRLDVIGLRARRASVSRTRRWLESGLGRNFGRLVSLASILRIMGDVDVMVIPGTGILDDFQESPFGWPFIVYWWCLAARLRGARIAFVSIGAGPIRGALSRWFLTSAARMATYRSYRDDFSLRYVRGLGIDTAPDHRFPDLAFGLQAPAQSDAVRDRRKPATIGIGVMRYRGWERDHADAEAIYATYVEKIAEVARRLMDGGHDVRLFMGDTSDEKALGDILAALPETGSRGRLSVARTTSLQAVMDEVLKVDVAIVSRFHNLLCALKLNRPALSLGYAEKNDELMAAFDRAEFCQHIERFDVELVLRQVDMVLDELTAAENVIARHNTAIRAELVRQQNLLLAQVLVRRHGKTLPLVQDALR</sequence>
<feature type="domain" description="Polysaccharide pyruvyl transferase" evidence="1">
    <location>
        <begin position="13"/>
        <end position="327"/>
    </location>
</feature>
<organism evidence="2 3">
    <name type="scientific">Shinella sumterensis</name>
    <dbReference type="NCBI Taxonomy" id="1967501"/>
    <lineage>
        <taxon>Bacteria</taxon>
        <taxon>Pseudomonadati</taxon>
        <taxon>Pseudomonadota</taxon>
        <taxon>Alphaproteobacteria</taxon>
        <taxon>Hyphomicrobiales</taxon>
        <taxon>Rhizobiaceae</taxon>
        <taxon>Shinella</taxon>
    </lineage>
</organism>
<protein>
    <submittedName>
        <fullName evidence="2">Polysaccharide pyruvyl transferase family protein</fullName>
    </submittedName>
</protein>
<dbReference type="PANTHER" id="PTHR36836">
    <property type="entry name" value="COLANIC ACID BIOSYNTHESIS PROTEIN WCAK"/>
    <property type="match status" value="1"/>
</dbReference>
<dbReference type="EMBL" id="CP132303">
    <property type="protein sequence ID" value="WLS00369.1"/>
    <property type="molecule type" value="Genomic_DNA"/>
</dbReference>
<dbReference type="GO" id="GO:0016740">
    <property type="term" value="F:transferase activity"/>
    <property type="evidence" value="ECO:0007669"/>
    <property type="project" value="UniProtKB-KW"/>
</dbReference>
<geneLocation type="plasmid" evidence="2 3">
    <name>unnamed1</name>
</geneLocation>
<dbReference type="Proteomes" id="UP001234585">
    <property type="component" value="Plasmid unnamed1"/>
</dbReference>
<dbReference type="RefSeq" id="WP_306039989.1">
    <property type="nucleotide sequence ID" value="NZ_CP132303.1"/>
</dbReference>
<keyword evidence="3" id="KW-1185">Reference proteome</keyword>